<protein>
    <submittedName>
        <fullName evidence="6">DUF86 domain-containing protein</fullName>
    </submittedName>
</protein>
<evidence type="ECO:0000256" key="4">
    <source>
        <dbReference type="ARBA" id="ARBA00022741"/>
    </source>
</evidence>
<proteinExistence type="predicted"/>
<dbReference type="InterPro" id="IPR051813">
    <property type="entry name" value="HepT_RNase_toxin"/>
</dbReference>
<keyword evidence="2" id="KW-1277">Toxin-antitoxin system</keyword>
<dbReference type="InterPro" id="IPR008201">
    <property type="entry name" value="HepT-like"/>
</dbReference>
<dbReference type="RefSeq" id="WP_149654362.1">
    <property type="nucleotide sequence ID" value="NZ_VTZN01000072.1"/>
</dbReference>
<evidence type="ECO:0000313" key="6">
    <source>
        <dbReference type="EMBL" id="KAA1249816.1"/>
    </source>
</evidence>
<keyword evidence="1" id="KW-0597">Phosphoprotein</keyword>
<keyword evidence="7" id="KW-1185">Reference proteome</keyword>
<dbReference type="GO" id="GO:0016787">
    <property type="term" value="F:hydrolase activity"/>
    <property type="evidence" value="ECO:0007669"/>
    <property type="project" value="UniProtKB-KW"/>
</dbReference>
<keyword evidence="5" id="KW-0378">Hydrolase</keyword>
<dbReference type="GO" id="GO:0000166">
    <property type="term" value="F:nucleotide binding"/>
    <property type="evidence" value="ECO:0007669"/>
    <property type="project" value="UniProtKB-KW"/>
</dbReference>
<dbReference type="GO" id="GO:0110001">
    <property type="term" value="C:toxin-antitoxin complex"/>
    <property type="evidence" value="ECO:0007669"/>
    <property type="project" value="InterPro"/>
</dbReference>
<comment type="caution">
    <text evidence="6">The sequence shown here is derived from an EMBL/GenBank/DDBJ whole genome shotgun (WGS) entry which is preliminary data.</text>
</comment>
<evidence type="ECO:0000256" key="3">
    <source>
        <dbReference type="ARBA" id="ARBA00022722"/>
    </source>
</evidence>
<dbReference type="PANTHER" id="PTHR34139">
    <property type="entry name" value="UPF0331 PROTEIN MJ0127"/>
    <property type="match status" value="1"/>
</dbReference>
<evidence type="ECO:0000256" key="1">
    <source>
        <dbReference type="ARBA" id="ARBA00022553"/>
    </source>
</evidence>
<dbReference type="PANTHER" id="PTHR34139:SF1">
    <property type="entry name" value="RNASE MJ1380-RELATED"/>
    <property type="match status" value="1"/>
</dbReference>
<dbReference type="AlphaFoldDB" id="A0A5B1BN40"/>
<dbReference type="Proteomes" id="UP000324701">
    <property type="component" value="Unassembled WGS sequence"/>
</dbReference>
<name>A0A5B1BN40_MYCSI</name>
<evidence type="ECO:0000313" key="7">
    <source>
        <dbReference type="Proteomes" id="UP000324701"/>
    </source>
</evidence>
<dbReference type="EMBL" id="VTZN01000072">
    <property type="protein sequence ID" value="KAA1249816.1"/>
    <property type="molecule type" value="Genomic_DNA"/>
</dbReference>
<dbReference type="OrthoDB" id="4725864at2"/>
<organism evidence="6 7">
    <name type="scientific">Mycobacterium simiae</name>
    <name type="common">Mycobacterium habana</name>
    <dbReference type="NCBI Taxonomy" id="1784"/>
    <lineage>
        <taxon>Bacteria</taxon>
        <taxon>Bacillati</taxon>
        <taxon>Actinomycetota</taxon>
        <taxon>Actinomycetes</taxon>
        <taxon>Mycobacteriales</taxon>
        <taxon>Mycobacteriaceae</taxon>
        <taxon>Mycobacterium</taxon>
        <taxon>Mycobacterium simiae complex</taxon>
    </lineage>
</organism>
<dbReference type="Pfam" id="PF01934">
    <property type="entry name" value="HepT-like"/>
    <property type="match status" value="1"/>
</dbReference>
<dbReference type="GO" id="GO:0004540">
    <property type="term" value="F:RNA nuclease activity"/>
    <property type="evidence" value="ECO:0007669"/>
    <property type="project" value="InterPro"/>
</dbReference>
<keyword evidence="3" id="KW-0540">Nuclease</keyword>
<keyword evidence="4" id="KW-0547">Nucleotide-binding</keyword>
<reference evidence="6 7" key="1">
    <citation type="submission" date="2019-09" db="EMBL/GenBank/DDBJ databases">
        <title>Report of infection by Mycobacterium simiae a patient suffering from pulmonary tuberculosis.</title>
        <authorList>
            <person name="Mohanty P.S."/>
            <person name="Bansal A.K."/>
            <person name="Singh H."/>
            <person name="Sharma S."/>
            <person name="Patil S.A."/>
            <person name="Upadhaya P."/>
            <person name="Singh P.K."/>
            <person name="Kumar D."/>
            <person name="Kumar S."/>
            <person name="Singh R.K."/>
            <person name="Chaudhary B."/>
        </authorList>
    </citation>
    <scope>NUCLEOTIDE SEQUENCE [LARGE SCALE GENOMIC DNA]</scope>
    <source>
        <strain evidence="6 7">JAL-560-SIM</strain>
    </source>
</reference>
<accession>A0A5B1BN40</accession>
<gene>
    <name evidence="6" type="ORF">F0Q45_13130</name>
</gene>
<evidence type="ECO:0000256" key="2">
    <source>
        <dbReference type="ARBA" id="ARBA00022649"/>
    </source>
</evidence>
<sequence length="121" mass="14186">MPRHTGRDHLLSRYGDRLVDRLDDLCEFCGEAAELVADGQERLLTQWRQQRAAEAVLGRIGETASHLPSEFREEYPVQPWQQIIGVRIIIDHKYRSLDYHQVWISLTQAAELKRYVEEILD</sequence>
<evidence type="ECO:0000256" key="5">
    <source>
        <dbReference type="ARBA" id="ARBA00022801"/>
    </source>
</evidence>